<accession>A0ABT1LXN4</accession>
<keyword evidence="2" id="KW-1185">Reference proteome</keyword>
<protein>
    <submittedName>
        <fullName evidence="1">Uncharacterized protein</fullName>
    </submittedName>
</protein>
<name>A0ABT1LXN4_9MYCO</name>
<dbReference type="EMBL" id="JANDBD010000002">
    <property type="protein sequence ID" value="MCP9271661.1"/>
    <property type="molecule type" value="Genomic_DNA"/>
</dbReference>
<dbReference type="Proteomes" id="UP001651690">
    <property type="component" value="Unassembled WGS sequence"/>
</dbReference>
<dbReference type="RefSeq" id="WP_255058719.1">
    <property type="nucleotide sequence ID" value="NZ_JANDBD010000002.1"/>
</dbReference>
<organism evidence="1 2">
    <name type="scientific">Mycolicibacterium arenosum</name>
    <dbReference type="NCBI Taxonomy" id="2952157"/>
    <lineage>
        <taxon>Bacteria</taxon>
        <taxon>Bacillati</taxon>
        <taxon>Actinomycetota</taxon>
        <taxon>Actinomycetes</taxon>
        <taxon>Mycobacteriales</taxon>
        <taxon>Mycobacteriaceae</taxon>
        <taxon>Mycolicibacterium</taxon>
    </lineage>
</organism>
<evidence type="ECO:0000313" key="1">
    <source>
        <dbReference type="EMBL" id="MCP9271661.1"/>
    </source>
</evidence>
<proteinExistence type="predicted"/>
<sequence>MNAPPAQLSVARRSSIFTLGSALRWLGHECVEPHCSEPFDDMAASIWFLRRGAEFGAPPDTLILVDTRSASFSSAGVRRVLYQVNCCTLDEAIVVCRGW</sequence>
<reference evidence="1 2" key="1">
    <citation type="submission" date="2022-06" db="EMBL/GenBank/DDBJ databases">
        <title>Mycolicibacterium sp. CAU 1645 isolated from seawater.</title>
        <authorList>
            <person name="Kim W."/>
        </authorList>
    </citation>
    <scope>NUCLEOTIDE SEQUENCE [LARGE SCALE GENOMIC DNA]</scope>
    <source>
        <strain evidence="1 2">CAU 1645</strain>
    </source>
</reference>
<gene>
    <name evidence="1" type="ORF">NM203_05635</name>
</gene>
<evidence type="ECO:0000313" key="2">
    <source>
        <dbReference type="Proteomes" id="UP001651690"/>
    </source>
</evidence>
<comment type="caution">
    <text evidence="1">The sequence shown here is derived from an EMBL/GenBank/DDBJ whole genome shotgun (WGS) entry which is preliminary data.</text>
</comment>